<keyword evidence="2" id="KW-0472">Membrane</keyword>
<keyword evidence="2" id="KW-1133">Transmembrane helix</keyword>
<evidence type="ECO:0000313" key="3">
    <source>
        <dbReference type="EMBL" id="CEL99849.1"/>
    </source>
</evidence>
<dbReference type="VEuPathDB" id="CryptoDB:Vbra_22488"/>
<organism evidence="3 4">
    <name type="scientific">Vitrella brassicaformis (strain CCMP3155)</name>
    <dbReference type="NCBI Taxonomy" id="1169540"/>
    <lineage>
        <taxon>Eukaryota</taxon>
        <taxon>Sar</taxon>
        <taxon>Alveolata</taxon>
        <taxon>Colpodellida</taxon>
        <taxon>Vitrellaceae</taxon>
        <taxon>Vitrella</taxon>
    </lineage>
</organism>
<evidence type="ECO:0000256" key="2">
    <source>
        <dbReference type="SAM" id="Phobius"/>
    </source>
</evidence>
<dbReference type="Pfam" id="PF07386">
    <property type="entry name" value="DUF1499"/>
    <property type="match status" value="1"/>
</dbReference>
<name>A0A0G4EPT8_VITBC</name>
<dbReference type="EMBL" id="CDMY01000290">
    <property type="protein sequence ID" value="CEL99849.1"/>
    <property type="molecule type" value="Genomic_DNA"/>
</dbReference>
<evidence type="ECO:0000313" key="4">
    <source>
        <dbReference type="Proteomes" id="UP000041254"/>
    </source>
</evidence>
<keyword evidence="4" id="KW-1185">Reference proteome</keyword>
<gene>
    <name evidence="3" type="ORF">Vbra_22488</name>
</gene>
<evidence type="ECO:0008006" key="5">
    <source>
        <dbReference type="Google" id="ProtNLM"/>
    </source>
</evidence>
<feature type="transmembrane region" description="Helical" evidence="2">
    <location>
        <begin position="33"/>
        <end position="51"/>
    </location>
</feature>
<feature type="transmembrane region" description="Helical" evidence="2">
    <location>
        <begin position="108"/>
        <end position="127"/>
    </location>
</feature>
<protein>
    <recommendedName>
        <fullName evidence="5">DUF1499 domain-containing protein</fullName>
    </recommendedName>
</protein>
<keyword evidence="2" id="KW-0812">Transmembrane</keyword>
<dbReference type="OMA" id="LMIRIFC"/>
<accession>A0A0G4EPT8</accession>
<feature type="region of interest" description="Disordered" evidence="1">
    <location>
        <begin position="1"/>
        <end position="21"/>
    </location>
</feature>
<dbReference type="InterPro" id="IPR010865">
    <property type="entry name" value="DUF1499"/>
</dbReference>
<evidence type="ECO:0000256" key="1">
    <source>
        <dbReference type="SAM" id="MobiDB-lite"/>
    </source>
</evidence>
<dbReference type="InParanoid" id="A0A0G4EPT8"/>
<dbReference type="Proteomes" id="UP000041254">
    <property type="component" value="Unassembled WGS sequence"/>
</dbReference>
<proteinExistence type="predicted"/>
<reference evidence="3 4" key="1">
    <citation type="submission" date="2014-11" db="EMBL/GenBank/DDBJ databases">
        <authorList>
            <person name="Zhu J."/>
            <person name="Qi W."/>
            <person name="Song R."/>
        </authorList>
    </citation>
    <scope>NUCLEOTIDE SEQUENCE [LARGE SCALE GENOMIC DNA]</scope>
</reference>
<feature type="transmembrane region" description="Helical" evidence="2">
    <location>
        <begin position="58"/>
        <end position="79"/>
    </location>
</feature>
<sequence>MEPKGDPRSTPAADPRFDPVTRQPHTGWLSPELLLAALLILCLSETVLSSARGHQPGIILGAVLFVLSGIALLAAAFPLRCISSSGFNLAACITCKADNKVLRYGGRTLLWILVVLVTFKLVIGIACRMAAPKMLFPDACEVDGCTRVSYQSAQRGEGLKPLQYSVDMTAAADIVKRWIEGEPMGYLESESVVPSPTPGSAALVQTLLHGRFLTRWMGFSDDLFVLLRCSNEALLVEAQSSLRVGRDDFGVNEQRVRRLWGHLKDELPTLPHAKCPPESQDAMHR</sequence>
<dbReference type="AlphaFoldDB" id="A0A0G4EPT8"/>